<gene>
    <name evidence="4" type="ORF">GQ651_01365</name>
</gene>
<accession>A0A7C9IQN7</accession>
<reference evidence="4 5" key="2">
    <citation type="submission" date="2020-03" db="EMBL/GenBank/DDBJ databases">
        <title>Kangsaoukella pontilimi gen. nov., sp. nov., a new member of the family Rhodobacteraceae isolated from a tidal mudflat.</title>
        <authorList>
            <person name="Kim I.S."/>
        </authorList>
    </citation>
    <scope>NUCLEOTIDE SEQUENCE [LARGE SCALE GENOMIC DNA]</scope>
    <source>
        <strain evidence="4 5">GH1-50</strain>
    </source>
</reference>
<dbReference type="Gene3D" id="3.40.630.30">
    <property type="match status" value="1"/>
</dbReference>
<comment type="caution">
    <text evidence="4">The sequence shown here is derived from an EMBL/GenBank/DDBJ whole genome shotgun (WGS) entry which is preliminary data.</text>
</comment>
<name>A0A7C9IQN7_9RHOB</name>
<dbReference type="PANTHER" id="PTHR43877:SF1">
    <property type="entry name" value="ACETYLTRANSFERASE"/>
    <property type="match status" value="1"/>
</dbReference>
<sequence length="174" mass="18246">MSADTLTVRTARPDDLAALDALFARSYPALLKADYPASVLVTAVPVISRANPALLASGTYYVVQEGAGVLVGAGGWTRAAPPGFSGASGVGHIRHVVTDAARTREGIGRRLISHVFRSAEDAGIERLDCLSTLTAVPFYAAMGFQSLGPVTVPLRPGIDFPAVRMQRLAGESRK</sequence>
<keyword evidence="2" id="KW-0012">Acyltransferase</keyword>
<dbReference type="GO" id="GO:0016747">
    <property type="term" value="F:acyltransferase activity, transferring groups other than amino-acyl groups"/>
    <property type="evidence" value="ECO:0007669"/>
    <property type="project" value="InterPro"/>
</dbReference>
<proteinExistence type="predicted"/>
<dbReference type="CDD" id="cd04301">
    <property type="entry name" value="NAT_SF"/>
    <property type="match status" value="1"/>
</dbReference>
<keyword evidence="1 4" id="KW-0808">Transferase</keyword>
<evidence type="ECO:0000313" key="5">
    <source>
        <dbReference type="Proteomes" id="UP000480350"/>
    </source>
</evidence>
<feature type="domain" description="N-acetyltransferase" evidence="3">
    <location>
        <begin position="6"/>
        <end position="170"/>
    </location>
</feature>
<dbReference type="InterPro" id="IPR050832">
    <property type="entry name" value="Bact_Acetyltransf"/>
</dbReference>
<reference evidence="4 5" key="1">
    <citation type="submission" date="2019-12" db="EMBL/GenBank/DDBJ databases">
        <authorList>
            <person name="Lee S.D."/>
        </authorList>
    </citation>
    <scope>NUCLEOTIDE SEQUENCE [LARGE SCALE GENOMIC DNA]</scope>
    <source>
        <strain evidence="4 5">GH1-50</strain>
    </source>
</reference>
<dbReference type="RefSeq" id="WP_160762419.1">
    <property type="nucleotide sequence ID" value="NZ_WUPT01000001.1"/>
</dbReference>
<evidence type="ECO:0000256" key="1">
    <source>
        <dbReference type="ARBA" id="ARBA00022679"/>
    </source>
</evidence>
<dbReference type="Proteomes" id="UP000480350">
    <property type="component" value="Unassembled WGS sequence"/>
</dbReference>
<dbReference type="SUPFAM" id="SSF55729">
    <property type="entry name" value="Acyl-CoA N-acyltransferases (Nat)"/>
    <property type="match status" value="1"/>
</dbReference>
<dbReference type="InterPro" id="IPR000182">
    <property type="entry name" value="GNAT_dom"/>
</dbReference>
<keyword evidence="5" id="KW-1185">Reference proteome</keyword>
<dbReference type="PANTHER" id="PTHR43877">
    <property type="entry name" value="AMINOALKYLPHOSPHONATE N-ACETYLTRANSFERASE-RELATED-RELATED"/>
    <property type="match status" value="1"/>
</dbReference>
<evidence type="ECO:0000313" key="4">
    <source>
        <dbReference type="EMBL" id="MXQ06486.1"/>
    </source>
</evidence>
<dbReference type="PROSITE" id="PS51186">
    <property type="entry name" value="GNAT"/>
    <property type="match status" value="1"/>
</dbReference>
<dbReference type="EMBL" id="WUPT01000001">
    <property type="protein sequence ID" value="MXQ06486.1"/>
    <property type="molecule type" value="Genomic_DNA"/>
</dbReference>
<dbReference type="Pfam" id="PF13673">
    <property type="entry name" value="Acetyltransf_10"/>
    <property type="match status" value="1"/>
</dbReference>
<protein>
    <submittedName>
        <fullName evidence="4">GNAT family N-acetyltransferase</fullName>
    </submittedName>
</protein>
<dbReference type="AlphaFoldDB" id="A0A7C9IQN7"/>
<evidence type="ECO:0000259" key="3">
    <source>
        <dbReference type="PROSITE" id="PS51186"/>
    </source>
</evidence>
<dbReference type="InterPro" id="IPR016181">
    <property type="entry name" value="Acyl_CoA_acyltransferase"/>
</dbReference>
<organism evidence="4 5">
    <name type="scientific">Kangsaoukella pontilimi</name>
    <dbReference type="NCBI Taxonomy" id="2691042"/>
    <lineage>
        <taxon>Bacteria</taxon>
        <taxon>Pseudomonadati</taxon>
        <taxon>Pseudomonadota</taxon>
        <taxon>Alphaproteobacteria</taxon>
        <taxon>Rhodobacterales</taxon>
        <taxon>Paracoccaceae</taxon>
        <taxon>Kangsaoukella</taxon>
    </lineage>
</organism>
<evidence type="ECO:0000256" key="2">
    <source>
        <dbReference type="ARBA" id="ARBA00023315"/>
    </source>
</evidence>